<reference evidence="12 13" key="1">
    <citation type="submission" date="2020-02" db="EMBL/GenBank/DDBJ databases">
        <authorList>
            <person name="Ma Q."/>
            <person name="Huang Y."/>
            <person name="Song X."/>
            <person name="Pei D."/>
        </authorList>
    </citation>
    <scope>NUCLEOTIDE SEQUENCE [LARGE SCALE GENOMIC DNA]</scope>
    <source>
        <strain evidence="12">Sxm20200214</strain>
        <tissue evidence="12">Leaf</tissue>
    </source>
</reference>
<dbReference type="EC" id="2.1.1.-" evidence="11"/>
<evidence type="ECO:0000256" key="6">
    <source>
        <dbReference type="ARBA" id="ARBA00022968"/>
    </source>
</evidence>
<evidence type="ECO:0000256" key="11">
    <source>
        <dbReference type="RuleBase" id="RU366043"/>
    </source>
</evidence>
<dbReference type="OrthoDB" id="2013972at2759"/>
<keyword evidence="8" id="KW-0472">Membrane</keyword>
<sequence length="435" mass="50040">MFPRGADAYIDEIGRLINLKDGSVRTAIDTGCGVASFGAYLMSWNIVTMSFAPRDTHEAQVQFALERGVPAILGVLASIRLPFPARAFDIAHCSRCLIPWGQYNGTYLIEVDRVLRPGGYWILSGPPINWQRHWRGWERTRDDLNSEQSQIERVARSLCWKKVVQREDLAVWQKPTNHIHCKRNRISLRRPPFCHRTQPDQAWYTKLEQCLTPLPEVTGTEIKEVAGGKMARWPERLNAVPPRIKSGSLQGITVDNFVSNTETWQRRVSYYKSFDQQLAETGRYRNLLDMNAYLGGFASALVDDPVWVMNVVPVEASVNTLGVIYERGLIGTYQNWCEAMSTYPRTYDFIHTDSVFTLYERRCDIEDILLEMDRILRPKGSVIMRDDIDVLTKVKKITDGMQWEGRIVDHEKGPLEREKILFLVKKYWTAPAPDQ</sequence>
<keyword evidence="3 11" id="KW-0489">Methyltransferase</keyword>
<dbReference type="PANTHER" id="PTHR10108:SF1059">
    <property type="entry name" value="METHYLTRANSFERASE PMT15-RELATED"/>
    <property type="match status" value="1"/>
</dbReference>
<evidence type="ECO:0000256" key="3">
    <source>
        <dbReference type="ARBA" id="ARBA00022603"/>
    </source>
</evidence>
<dbReference type="GO" id="GO:0005768">
    <property type="term" value="C:endosome"/>
    <property type="evidence" value="ECO:0007669"/>
    <property type="project" value="TreeGrafter"/>
</dbReference>
<dbReference type="PANTHER" id="PTHR10108">
    <property type="entry name" value="SAM-DEPENDENT METHYLTRANSFERASE"/>
    <property type="match status" value="1"/>
</dbReference>
<keyword evidence="13" id="KW-1185">Reference proteome</keyword>
<protein>
    <recommendedName>
        <fullName evidence="11">Methyltransferase</fullName>
        <ecNumber evidence="11">2.1.1.-</ecNumber>
    </recommendedName>
</protein>
<proteinExistence type="inferred from homology"/>
<evidence type="ECO:0000256" key="8">
    <source>
        <dbReference type="ARBA" id="ARBA00023136"/>
    </source>
</evidence>
<dbReference type="SUPFAM" id="SSF53335">
    <property type="entry name" value="S-adenosyl-L-methionine-dependent methyltransferases"/>
    <property type="match status" value="2"/>
</dbReference>
<comment type="caution">
    <text evidence="12">The sequence shown here is derived from an EMBL/GenBank/DDBJ whole genome shotgun (WGS) entry which is preliminary data.</text>
</comment>
<gene>
    <name evidence="12" type="ORF">Bca52824_002191</name>
</gene>
<evidence type="ECO:0000256" key="10">
    <source>
        <dbReference type="ARBA" id="ARBA00037847"/>
    </source>
</evidence>
<accession>A0A8X7WK74</accession>
<dbReference type="GO" id="GO:0008168">
    <property type="term" value="F:methyltransferase activity"/>
    <property type="evidence" value="ECO:0007669"/>
    <property type="project" value="UniProtKB-UniRule"/>
</dbReference>
<dbReference type="GO" id="GO:0005802">
    <property type="term" value="C:trans-Golgi network"/>
    <property type="evidence" value="ECO:0007669"/>
    <property type="project" value="TreeGrafter"/>
</dbReference>
<dbReference type="EMBL" id="JAAMPC010000001">
    <property type="protein sequence ID" value="KAG2331011.1"/>
    <property type="molecule type" value="Genomic_DNA"/>
</dbReference>
<dbReference type="Proteomes" id="UP000886595">
    <property type="component" value="Unassembled WGS sequence"/>
</dbReference>
<dbReference type="InterPro" id="IPR004159">
    <property type="entry name" value="Put_SAM_MeTrfase"/>
</dbReference>
<dbReference type="GO" id="GO:0016020">
    <property type="term" value="C:membrane"/>
    <property type="evidence" value="ECO:0007669"/>
    <property type="project" value="UniProtKB-SubCell"/>
</dbReference>
<evidence type="ECO:0000313" key="12">
    <source>
        <dbReference type="EMBL" id="KAG2331011.1"/>
    </source>
</evidence>
<evidence type="ECO:0000256" key="5">
    <source>
        <dbReference type="ARBA" id="ARBA00022692"/>
    </source>
</evidence>
<keyword evidence="6 11" id="KW-0735">Signal-anchor</keyword>
<dbReference type="GO" id="GO:0032259">
    <property type="term" value="P:methylation"/>
    <property type="evidence" value="ECO:0007669"/>
    <property type="project" value="UniProtKB-KW"/>
</dbReference>
<comment type="subcellular location">
    <subcellularLocation>
        <location evidence="10">Endomembrane system</location>
        <topology evidence="10">Single-pass membrane protein</topology>
    </subcellularLocation>
    <subcellularLocation>
        <location evidence="1 11">Membrane</location>
        <topology evidence="1 11">Single-pass type II membrane protein</topology>
    </subcellularLocation>
</comment>
<organism evidence="12 13">
    <name type="scientific">Brassica carinata</name>
    <name type="common">Ethiopian mustard</name>
    <name type="synonym">Abyssinian cabbage</name>
    <dbReference type="NCBI Taxonomy" id="52824"/>
    <lineage>
        <taxon>Eukaryota</taxon>
        <taxon>Viridiplantae</taxon>
        <taxon>Streptophyta</taxon>
        <taxon>Embryophyta</taxon>
        <taxon>Tracheophyta</taxon>
        <taxon>Spermatophyta</taxon>
        <taxon>Magnoliopsida</taxon>
        <taxon>eudicotyledons</taxon>
        <taxon>Gunneridae</taxon>
        <taxon>Pentapetalae</taxon>
        <taxon>rosids</taxon>
        <taxon>malvids</taxon>
        <taxon>Brassicales</taxon>
        <taxon>Brassicaceae</taxon>
        <taxon>Brassiceae</taxon>
        <taxon>Brassica</taxon>
    </lineage>
</organism>
<evidence type="ECO:0000256" key="2">
    <source>
        <dbReference type="ARBA" id="ARBA00008361"/>
    </source>
</evidence>
<keyword evidence="9 11" id="KW-0325">Glycoprotein</keyword>
<evidence type="ECO:0000313" key="13">
    <source>
        <dbReference type="Proteomes" id="UP000886595"/>
    </source>
</evidence>
<evidence type="ECO:0000256" key="1">
    <source>
        <dbReference type="ARBA" id="ARBA00004606"/>
    </source>
</evidence>
<name>A0A8X7WK74_BRACI</name>
<dbReference type="InterPro" id="IPR029063">
    <property type="entry name" value="SAM-dependent_MTases_sf"/>
</dbReference>
<evidence type="ECO:0000256" key="9">
    <source>
        <dbReference type="ARBA" id="ARBA00023180"/>
    </source>
</evidence>
<keyword evidence="5" id="KW-0812">Transmembrane</keyword>
<evidence type="ECO:0000256" key="4">
    <source>
        <dbReference type="ARBA" id="ARBA00022679"/>
    </source>
</evidence>
<comment type="similarity">
    <text evidence="2 11">Belongs to the methyltransferase superfamily.</text>
</comment>
<keyword evidence="4 11" id="KW-0808">Transferase</keyword>
<dbReference type="Pfam" id="PF03141">
    <property type="entry name" value="Methyltransf_29"/>
    <property type="match status" value="1"/>
</dbReference>
<dbReference type="AlphaFoldDB" id="A0A8X7WK74"/>
<dbReference type="FunFam" id="3.40.50.150:FF:000090">
    <property type="entry name" value="Probable methyltransferase PMT18"/>
    <property type="match status" value="1"/>
</dbReference>
<dbReference type="Gene3D" id="3.40.50.150">
    <property type="entry name" value="Vaccinia Virus protein VP39"/>
    <property type="match status" value="1"/>
</dbReference>
<evidence type="ECO:0000256" key="7">
    <source>
        <dbReference type="ARBA" id="ARBA00022989"/>
    </source>
</evidence>
<keyword evidence="7" id="KW-1133">Transmembrane helix</keyword>